<dbReference type="KEGG" id="rch:RUM_05710"/>
<keyword evidence="4" id="KW-1185">Reference proteome</keyword>
<evidence type="ECO:0000313" key="3">
    <source>
        <dbReference type="EMBL" id="CBL16790.1"/>
    </source>
</evidence>
<accession>D4LAZ5</accession>
<feature type="region of interest" description="Disordered" evidence="1">
    <location>
        <begin position="20"/>
        <end position="49"/>
    </location>
</feature>
<dbReference type="BioCyc" id="RCHA213810:RUM_RS02755-MONOMER"/>
<reference evidence="3" key="2">
    <citation type="submission" date="2010-03" db="EMBL/GenBank/DDBJ databases">
        <authorList>
            <person name="Pajon A."/>
        </authorList>
    </citation>
    <scope>NUCLEOTIDE SEQUENCE</scope>
    <source>
        <strain evidence="3">Type strain: 18P13</strain>
    </source>
</reference>
<organism evidence="3 4">
    <name type="scientific">Ruminococcus champanellensis (strain DSM 18848 / JCM 17042 / KCTC 15320 / 18P13)</name>
    <dbReference type="NCBI Taxonomy" id="213810"/>
    <lineage>
        <taxon>Bacteria</taxon>
        <taxon>Bacillati</taxon>
        <taxon>Bacillota</taxon>
        <taxon>Clostridia</taxon>
        <taxon>Eubacteriales</taxon>
        <taxon>Oscillospiraceae</taxon>
        <taxon>Ruminococcus</taxon>
    </lineage>
</organism>
<proteinExistence type="predicted"/>
<dbReference type="RefSeq" id="WP_015557697.1">
    <property type="nucleotide sequence ID" value="NC_021039.1"/>
</dbReference>
<dbReference type="STRING" id="213810.RUM_05710"/>
<evidence type="ECO:0008006" key="5">
    <source>
        <dbReference type="Google" id="ProtNLM"/>
    </source>
</evidence>
<dbReference type="PROSITE" id="PS51257">
    <property type="entry name" value="PROKAR_LIPOPROTEIN"/>
    <property type="match status" value="1"/>
</dbReference>
<dbReference type="AlphaFoldDB" id="D4LAZ5"/>
<evidence type="ECO:0000256" key="1">
    <source>
        <dbReference type="SAM" id="MobiDB-lite"/>
    </source>
</evidence>
<sequence>MKKLVVFAAALALLTGCTADSSSTGSSAAQPAQTTAAASGSSQTGNTESSIHADYPVYDSLQALQEKSDLILRCKFQKREETSFENSPYTRMTIQVQEAYKGDAKQGDTLTFLQLGTNEAAQNPVVCNDYVSMQSDQEYVLFLTKSGEEYFMPSPAQSCYLWAEGDKTLSPVLDSSVALSVKAEDLK</sequence>
<evidence type="ECO:0000313" key="4">
    <source>
        <dbReference type="Proteomes" id="UP000007054"/>
    </source>
</evidence>
<feature type="chain" id="PRO_5038761096" description="Lipoprotein" evidence="2">
    <location>
        <begin position="20"/>
        <end position="187"/>
    </location>
</feature>
<dbReference type="HOGENOM" id="CLU_1446660_0_0_9"/>
<keyword evidence="2" id="KW-0732">Signal</keyword>
<dbReference type="EMBL" id="FP929052">
    <property type="protein sequence ID" value="CBL16790.1"/>
    <property type="molecule type" value="Genomic_DNA"/>
</dbReference>
<reference evidence="3" key="1">
    <citation type="submission" date="2010-03" db="EMBL/GenBank/DDBJ databases">
        <title>The genome sequence of Ruminococcus sp. 18P13.</title>
        <authorList>
            <consortium name="metaHIT consortium -- http://www.metahit.eu/"/>
            <person name="Pajon A."/>
            <person name="Turner K."/>
            <person name="Parkhill J."/>
            <person name="Bernalier A."/>
        </authorList>
    </citation>
    <scope>NUCLEOTIDE SEQUENCE [LARGE SCALE GENOMIC DNA]</scope>
    <source>
        <strain evidence="3">Type strain: 18P13</strain>
    </source>
</reference>
<name>D4LAZ5_RUMC1</name>
<evidence type="ECO:0000256" key="2">
    <source>
        <dbReference type="SAM" id="SignalP"/>
    </source>
</evidence>
<dbReference type="PATRIC" id="fig|213810.4.peg.478"/>
<dbReference type="Proteomes" id="UP000007054">
    <property type="component" value="Chromosome"/>
</dbReference>
<dbReference type="GeneID" id="83155384"/>
<feature type="compositionally biased region" description="Low complexity" evidence="1">
    <location>
        <begin position="20"/>
        <end position="47"/>
    </location>
</feature>
<protein>
    <recommendedName>
        <fullName evidence="5">Lipoprotein</fullName>
    </recommendedName>
</protein>
<feature type="signal peptide" evidence="2">
    <location>
        <begin position="1"/>
        <end position="19"/>
    </location>
</feature>
<gene>
    <name evidence="3" type="ordered locus">RUM_05710</name>
</gene>